<name>A0ABU1G0U4_9GAMM</name>
<comment type="caution">
    <text evidence="2">The sequence shown here is derived from an EMBL/GenBank/DDBJ whole genome shotgun (WGS) entry which is preliminary data.</text>
</comment>
<sequence length="219" mass="22848">MKTYQCARCGIRRRATSLLVGMALLASSSAMAVSHITPEPPGILSGGTHDIYYRGHVIADAGLEELRGGFSLGGMELNFGARLTTMINDRLRYETRVAFTRAGTEVLSRQLTDLQPSGPAAALVGPGQSLGAASINGAGLDLSGLADFSGVVANGRGGGMIAALHRVTRDAIVSTLATNANGQVVDNTIDISVHINNIGSLRAARQRDRIVNSLIGLPR</sequence>
<protein>
    <submittedName>
        <fullName evidence="2">Uncharacterized protein</fullName>
    </submittedName>
</protein>
<organism evidence="2 3">
    <name type="scientific">Halomonas koreensis</name>
    <dbReference type="NCBI Taxonomy" id="245385"/>
    <lineage>
        <taxon>Bacteria</taxon>
        <taxon>Pseudomonadati</taxon>
        <taxon>Pseudomonadota</taxon>
        <taxon>Gammaproteobacteria</taxon>
        <taxon>Oceanospirillales</taxon>
        <taxon>Halomonadaceae</taxon>
        <taxon>Halomonas</taxon>
    </lineage>
</organism>
<keyword evidence="1" id="KW-0732">Signal</keyword>
<feature type="chain" id="PRO_5045331117" evidence="1">
    <location>
        <begin position="33"/>
        <end position="219"/>
    </location>
</feature>
<evidence type="ECO:0000256" key="1">
    <source>
        <dbReference type="SAM" id="SignalP"/>
    </source>
</evidence>
<gene>
    <name evidence="2" type="ORF">QC818_07100</name>
</gene>
<dbReference type="EMBL" id="JARWAK010000004">
    <property type="protein sequence ID" value="MDR5866552.1"/>
    <property type="molecule type" value="Genomic_DNA"/>
</dbReference>
<dbReference type="RefSeq" id="WP_309652150.1">
    <property type="nucleotide sequence ID" value="NZ_JARWAK010000004.1"/>
</dbReference>
<evidence type="ECO:0000313" key="3">
    <source>
        <dbReference type="Proteomes" id="UP001264519"/>
    </source>
</evidence>
<dbReference type="Proteomes" id="UP001264519">
    <property type="component" value="Unassembled WGS sequence"/>
</dbReference>
<evidence type="ECO:0000313" key="2">
    <source>
        <dbReference type="EMBL" id="MDR5866552.1"/>
    </source>
</evidence>
<reference evidence="2 3" key="1">
    <citation type="submission" date="2023-04" db="EMBL/GenBank/DDBJ databases">
        <title>A long-awaited taxogenomic arrangement of the family Halomonadaceae.</title>
        <authorList>
            <person name="De La Haba R."/>
            <person name="Chuvochina M."/>
            <person name="Wittouck S."/>
            <person name="Arahal D.R."/>
            <person name="Sanchez-Porro C."/>
            <person name="Hugenholtz P."/>
            <person name="Ventosa A."/>
        </authorList>
    </citation>
    <scope>NUCLEOTIDE SEQUENCE [LARGE SCALE GENOMIC DNA]</scope>
    <source>
        <strain evidence="2 3">DSM 23530</strain>
    </source>
</reference>
<accession>A0ABU1G0U4</accession>
<proteinExistence type="predicted"/>
<feature type="signal peptide" evidence="1">
    <location>
        <begin position="1"/>
        <end position="32"/>
    </location>
</feature>
<keyword evidence="3" id="KW-1185">Reference proteome</keyword>